<feature type="transmembrane region" description="Helical" evidence="7">
    <location>
        <begin position="220"/>
        <end position="240"/>
    </location>
</feature>
<dbReference type="STRING" id="90262.A0A1X2II87"/>
<feature type="transmembrane region" description="Helical" evidence="7">
    <location>
        <begin position="100"/>
        <end position="123"/>
    </location>
</feature>
<evidence type="ECO:0000256" key="7">
    <source>
        <dbReference type="SAM" id="Phobius"/>
    </source>
</evidence>
<gene>
    <name evidence="8" type="ORF">BCR42DRAFT_374052</name>
</gene>
<dbReference type="AlphaFoldDB" id="A0A1X2II87"/>
<evidence type="ECO:0000313" key="9">
    <source>
        <dbReference type="Proteomes" id="UP000193560"/>
    </source>
</evidence>
<dbReference type="EMBL" id="MCGE01000010">
    <property type="protein sequence ID" value="ORZ17031.1"/>
    <property type="molecule type" value="Genomic_DNA"/>
</dbReference>
<comment type="caution">
    <text evidence="8">The sequence shown here is derived from an EMBL/GenBank/DDBJ whole genome shotgun (WGS) entry which is preliminary data.</text>
</comment>
<accession>A0A1X2II87</accession>
<evidence type="ECO:0000256" key="3">
    <source>
        <dbReference type="ARBA" id="ARBA00022692"/>
    </source>
</evidence>
<feature type="transmembrane region" description="Helical" evidence="7">
    <location>
        <begin position="488"/>
        <end position="506"/>
    </location>
</feature>
<name>A0A1X2II87_9FUNG</name>
<keyword evidence="9" id="KW-1185">Reference proteome</keyword>
<feature type="region of interest" description="Disordered" evidence="6">
    <location>
        <begin position="1"/>
        <end position="41"/>
    </location>
</feature>
<feature type="transmembrane region" description="Helical" evidence="7">
    <location>
        <begin position="412"/>
        <end position="438"/>
    </location>
</feature>
<feature type="transmembrane region" description="Helical" evidence="7">
    <location>
        <begin position="58"/>
        <end position="80"/>
    </location>
</feature>
<comment type="subcellular location">
    <subcellularLocation>
        <location evidence="1">Membrane</location>
        <topology evidence="1">Multi-pass membrane protein</topology>
    </subcellularLocation>
</comment>
<evidence type="ECO:0000256" key="2">
    <source>
        <dbReference type="ARBA" id="ARBA00022448"/>
    </source>
</evidence>
<feature type="transmembrane region" description="Helical" evidence="7">
    <location>
        <begin position="135"/>
        <end position="154"/>
    </location>
</feature>
<keyword evidence="3 7" id="KW-0812">Transmembrane</keyword>
<reference evidence="8 9" key="1">
    <citation type="submission" date="2016-07" db="EMBL/GenBank/DDBJ databases">
        <title>Pervasive Adenine N6-methylation of Active Genes in Fungi.</title>
        <authorList>
            <consortium name="DOE Joint Genome Institute"/>
            <person name="Mondo S.J."/>
            <person name="Dannebaum R.O."/>
            <person name="Kuo R.C."/>
            <person name="Labutti K."/>
            <person name="Haridas S."/>
            <person name="Kuo A."/>
            <person name="Salamov A."/>
            <person name="Ahrendt S.R."/>
            <person name="Lipzen A."/>
            <person name="Sullivan W."/>
            <person name="Andreopoulos W.B."/>
            <person name="Clum A."/>
            <person name="Lindquist E."/>
            <person name="Daum C."/>
            <person name="Ramamoorthy G.K."/>
            <person name="Gryganskyi A."/>
            <person name="Culley D."/>
            <person name="Magnuson J.K."/>
            <person name="James T.Y."/>
            <person name="O'Malley M.A."/>
            <person name="Stajich J.E."/>
            <person name="Spatafora J.W."/>
            <person name="Visel A."/>
            <person name="Grigoriev I.V."/>
        </authorList>
    </citation>
    <scope>NUCLEOTIDE SEQUENCE [LARGE SCALE GENOMIC DNA]</scope>
    <source>
        <strain evidence="8 9">NRRL 1336</strain>
    </source>
</reference>
<dbReference type="PANTHER" id="PTHR19432:SF35">
    <property type="entry name" value="SOLUTE CARRIER FAMILY 45 MEMBER 3 ISOFORM X1"/>
    <property type="match status" value="1"/>
</dbReference>
<proteinExistence type="predicted"/>
<keyword evidence="2" id="KW-0813">Transport</keyword>
<feature type="transmembrane region" description="Helical" evidence="7">
    <location>
        <begin position="353"/>
        <end position="373"/>
    </location>
</feature>
<dbReference type="Gene3D" id="1.20.1250.20">
    <property type="entry name" value="MFS general substrate transporter like domains"/>
    <property type="match status" value="1"/>
</dbReference>
<feature type="transmembrane region" description="Helical" evidence="7">
    <location>
        <begin position="246"/>
        <end position="266"/>
    </location>
</feature>
<feature type="transmembrane region" description="Helical" evidence="7">
    <location>
        <begin position="310"/>
        <end position="333"/>
    </location>
</feature>
<feature type="region of interest" description="Disordered" evidence="6">
    <location>
        <begin position="449"/>
        <end position="470"/>
    </location>
</feature>
<feature type="compositionally biased region" description="Basic residues" evidence="6">
    <location>
        <begin position="19"/>
        <end position="30"/>
    </location>
</feature>
<dbReference type="Proteomes" id="UP000193560">
    <property type="component" value="Unassembled WGS sequence"/>
</dbReference>
<dbReference type="OrthoDB" id="28755at2759"/>
<feature type="transmembrane region" description="Helical" evidence="7">
    <location>
        <begin position="385"/>
        <end position="406"/>
    </location>
</feature>
<evidence type="ECO:0000256" key="4">
    <source>
        <dbReference type="ARBA" id="ARBA00022989"/>
    </source>
</evidence>
<protein>
    <submittedName>
        <fullName evidence="8">Major facilitator superfamily domain-containing protein</fullName>
    </submittedName>
</protein>
<organism evidence="8 9">
    <name type="scientific">Absidia repens</name>
    <dbReference type="NCBI Taxonomy" id="90262"/>
    <lineage>
        <taxon>Eukaryota</taxon>
        <taxon>Fungi</taxon>
        <taxon>Fungi incertae sedis</taxon>
        <taxon>Mucoromycota</taxon>
        <taxon>Mucoromycotina</taxon>
        <taxon>Mucoromycetes</taxon>
        <taxon>Mucorales</taxon>
        <taxon>Cunninghamellaceae</taxon>
        <taxon>Absidia</taxon>
    </lineage>
</organism>
<dbReference type="SUPFAM" id="SSF103473">
    <property type="entry name" value="MFS general substrate transporter"/>
    <property type="match status" value="1"/>
</dbReference>
<feature type="compositionally biased region" description="Polar residues" evidence="6">
    <location>
        <begin position="458"/>
        <end position="470"/>
    </location>
</feature>
<dbReference type="PANTHER" id="PTHR19432">
    <property type="entry name" value="SUGAR TRANSPORTER"/>
    <property type="match status" value="1"/>
</dbReference>
<dbReference type="InterPro" id="IPR011701">
    <property type="entry name" value="MFS"/>
</dbReference>
<dbReference type="Pfam" id="PF07690">
    <property type="entry name" value="MFS_1"/>
    <property type="match status" value="1"/>
</dbReference>
<evidence type="ECO:0000256" key="5">
    <source>
        <dbReference type="ARBA" id="ARBA00023136"/>
    </source>
</evidence>
<dbReference type="GO" id="GO:0005886">
    <property type="term" value="C:plasma membrane"/>
    <property type="evidence" value="ECO:0007669"/>
    <property type="project" value="TreeGrafter"/>
</dbReference>
<evidence type="ECO:0000256" key="1">
    <source>
        <dbReference type="ARBA" id="ARBA00004141"/>
    </source>
</evidence>
<evidence type="ECO:0000256" key="6">
    <source>
        <dbReference type="SAM" id="MobiDB-lite"/>
    </source>
</evidence>
<sequence>MSTQTTSSDEPTTPLIKKPPLRRPTYQRRRSSFEASTYNSAGQSTGYLKIPKDGTDTLPGLSTFELVCLTICMAGVQFTWTVELSYGTPYLLSLDLSKELTASVWLAGPLSGLIVQPLIGAFSDKCTSRFGKRRPYIVVAGFLTCVSMLGVAYAKDIGYYLSRNQQENEHLYSIIVAVSSFYFLDFTLNAVQAICRALILDIPPLWQQDEANAWSARMSNLAMVIGYFVGAVDLVKYMPWLGNSQMKLFCLLSIFVFCFTLLVTCYSTHEKMSDRDQLDNQTPWYHTLIYIWKALRHLPRPIQTLCNTQFFAWMGWFPFLFYSTQWVSDLYFATQSSDRKNHGNWADGSRMGSLALLCYSVVSVIAGFMIPALSNKFSSVKCMSLTNIYTTSHLISAACLLSTWFIRSVTGAIVVLSIMGVSWAIVLWVPFSLVGEYVSYDDENRQRQQQQQQRLEYGSSSSGSQLETGQQDGDDFDAGLILGVHNMYIVFPQFAVAVISALIFAADDALEPPTHVDSPTSSVALVLTFGGMMALVAAALSRYIIRVE</sequence>
<keyword evidence="5 7" id="KW-0472">Membrane</keyword>
<evidence type="ECO:0000313" key="8">
    <source>
        <dbReference type="EMBL" id="ORZ17031.1"/>
    </source>
</evidence>
<dbReference type="InterPro" id="IPR036259">
    <property type="entry name" value="MFS_trans_sf"/>
</dbReference>
<feature type="transmembrane region" description="Helical" evidence="7">
    <location>
        <begin position="526"/>
        <end position="545"/>
    </location>
</feature>
<feature type="compositionally biased region" description="Polar residues" evidence="6">
    <location>
        <begin position="1"/>
        <end position="11"/>
    </location>
</feature>
<keyword evidence="4 7" id="KW-1133">Transmembrane helix</keyword>
<dbReference type="GO" id="GO:0008506">
    <property type="term" value="F:sucrose:proton symporter activity"/>
    <property type="evidence" value="ECO:0007669"/>
    <property type="project" value="TreeGrafter"/>
</dbReference>